<dbReference type="Gene3D" id="1.10.260.40">
    <property type="entry name" value="lambda repressor-like DNA-binding domains"/>
    <property type="match status" value="1"/>
</dbReference>
<evidence type="ECO:0000259" key="4">
    <source>
        <dbReference type="PROSITE" id="PS50932"/>
    </source>
</evidence>
<dbReference type="Pfam" id="PF00356">
    <property type="entry name" value="LacI"/>
    <property type="match status" value="1"/>
</dbReference>
<dbReference type="Gene3D" id="3.40.50.2300">
    <property type="match status" value="2"/>
</dbReference>
<dbReference type="SMART" id="SM00354">
    <property type="entry name" value="HTH_LACI"/>
    <property type="match status" value="1"/>
</dbReference>
<dbReference type="SUPFAM" id="SSF53822">
    <property type="entry name" value="Periplasmic binding protein-like I"/>
    <property type="match status" value="1"/>
</dbReference>
<name>A0A1M7M8B1_9ACTN</name>
<dbReference type="PANTHER" id="PTHR30146">
    <property type="entry name" value="LACI-RELATED TRANSCRIPTIONAL REPRESSOR"/>
    <property type="match status" value="1"/>
</dbReference>
<protein>
    <submittedName>
        <fullName evidence="5">Transcriptional regulator, LacI family</fullName>
    </submittedName>
</protein>
<dbReference type="STRING" id="310782.SAMN05216499_115136"/>
<keyword evidence="2" id="KW-0238">DNA-binding</keyword>
<dbReference type="RefSeq" id="WP_073500762.1">
    <property type="nucleotide sequence ID" value="NZ_FRBI01000015.1"/>
</dbReference>
<dbReference type="InterPro" id="IPR010982">
    <property type="entry name" value="Lambda_DNA-bd_dom_sf"/>
</dbReference>
<proteinExistence type="predicted"/>
<evidence type="ECO:0000313" key="5">
    <source>
        <dbReference type="EMBL" id="SHM86962.1"/>
    </source>
</evidence>
<sequence length="346" mass="37113">MNIGEIAHRAGVSRSTVSYALSGKRPVSAGTRKRIQDVIDELGYRPNATARALKEGRTRTIGLVIPPAGSRLTHMQLEFVGSVVDAAARVDLDVLLSPSGGDHDRSFERLVSESRVDGVILMEIRLQDARVGRLHRAGLPYVGIGHTDDDWQMCWIDIDYAGLIRHSVHHLADLGHRHVALVSRSPELVTAGYGPARRAQEGFTAAIRERGMEGVEVMCGDDARSGQECVERLLRDRAGLTGITTINEAALPGIQRALADAGLAVPSDFSVTGVAGRPWAEDFRPPLTAADVPAQDMGEKAVSLLIERIAAPQTPPRHILLSPPISLRSSTGAARADRSAHAAAQV</sequence>
<keyword evidence="3" id="KW-0804">Transcription</keyword>
<dbReference type="InterPro" id="IPR028082">
    <property type="entry name" value="Peripla_BP_I"/>
</dbReference>
<dbReference type="Pfam" id="PF13377">
    <property type="entry name" value="Peripla_BP_3"/>
    <property type="match status" value="1"/>
</dbReference>
<dbReference type="AlphaFoldDB" id="A0A1M7M8B1"/>
<gene>
    <name evidence="5" type="ORF">SAMN05216499_115136</name>
</gene>
<evidence type="ECO:0000256" key="2">
    <source>
        <dbReference type="ARBA" id="ARBA00023125"/>
    </source>
</evidence>
<dbReference type="PROSITE" id="PS50932">
    <property type="entry name" value="HTH_LACI_2"/>
    <property type="match status" value="1"/>
</dbReference>
<accession>A0A1M7M8B1</accession>
<evidence type="ECO:0000313" key="6">
    <source>
        <dbReference type="Proteomes" id="UP000184111"/>
    </source>
</evidence>
<evidence type="ECO:0000256" key="3">
    <source>
        <dbReference type="ARBA" id="ARBA00023163"/>
    </source>
</evidence>
<organism evidence="5 6">
    <name type="scientific">Actinacidiphila paucisporea</name>
    <dbReference type="NCBI Taxonomy" id="310782"/>
    <lineage>
        <taxon>Bacteria</taxon>
        <taxon>Bacillati</taxon>
        <taxon>Actinomycetota</taxon>
        <taxon>Actinomycetes</taxon>
        <taxon>Kitasatosporales</taxon>
        <taxon>Streptomycetaceae</taxon>
        <taxon>Actinacidiphila</taxon>
    </lineage>
</organism>
<dbReference type="GO" id="GO:0000976">
    <property type="term" value="F:transcription cis-regulatory region binding"/>
    <property type="evidence" value="ECO:0007669"/>
    <property type="project" value="TreeGrafter"/>
</dbReference>
<dbReference type="GO" id="GO:0003700">
    <property type="term" value="F:DNA-binding transcription factor activity"/>
    <property type="evidence" value="ECO:0007669"/>
    <property type="project" value="TreeGrafter"/>
</dbReference>
<dbReference type="PANTHER" id="PTHR30146:SF109">
    <property type="entry name" value="HTH-TYPE TRANSCRIPTIONAL REGULATOR GALS"/>
    <property type="match status" value="1"/>
</dbReference>
<dbReference type="PROSITE" id="PS00356">
    <property type="entry name" value="HTH_LACI_1"/>
    <property type="match status" value="1"/>
</dbReference>
<keyword evidence="1" id="KW-0805">Transcription regulation</keyword>
<evidence type="ECO:0000256" key="1">
    <source>
        <dbReference type="ARBA" id="ARBA00023015"/>
    </source>
</evidence>
<dbReference type="SUPFAM" id="SSF47413">
    <property type="entry name" value="lambda repressor-like DNA-binding domains"/>
    <property type="match status" value="1"/>
</dbReference>
<dbReference type="CDD" id="cd01392">
    <property type="entry name" value="HTH_LacI"/>
    <property type="match status" value="1"/>
</dbReference>
<dbReference type="InterPro" id="IPR046335">
    <property type="entry name" value="LacI/GalR-like_sensor"/>
</dbReference>
<keyword evidence="6" id="KW-1185">Reference proteome</keyword>
<dbReference type="InterPro" id="IPR000843">
    <property type="entry name" value="HTH_LacI"/>
</dbReference>
<dbReference type="Proteomes" id="UP000184111">
    <property type="component" value="Unassembled WGS sequence"/>
</dbReference>
<dbReference type="EMBL" id="FRBI01000015">
    <property type="protein sequence ID" value="SHM86962.1"/>
    <property type="molecule type" value="Genomic_DNA"/>
</dbReference>
<reference evidence="5 6" key="1">
    <citation type="submission" date="2016-11" db="EMBL/GenBank/DDBJ databases">
        <authorList>
            <person name="Jaros S."/>
            <person name="Januszkiewicz K."/>
            <person name="Wedrychowicz H."/>
        </authorList>
    </citation>
    <scope>NUCLEOTIDE SEQUENCE [LARGE SCALE GENOMIC DNA]</scope>
    <source>
        <strain evidence="5 6">CGMCC 4.2025</strain>
    </source>
</reference>
<dbReference type="OrthoDB" id="252678at2"/>
<feature type="domain" description="HTH lacI-type" evidence="4">
    <location>
        <begin position="1"/>
        <end position="55"/>
    </location>
</feature>